<sequence>MSGPGAAWHLSVDAGTCIGSGMCAGIAPALFTLVDGVSVASPAPVAPDPAAVDAAESCPVEAIAVRDAADGHLVAPEP</sequence>
<evidence type="ECO:0000256" key="1">
    <source>
        <dbReference type="ARBA" id="ARBA00001927"/>
    </source>
</evidence>
<dbReference type="EMBL" id="JACHNH010000001">
    <property type="protein sequence ID" value="MBB4762090.1"/>
    <property type="molecule type" value="Genomic_DNA"/>
</dbReference>
<comment type="cofactor">
    <cofactor evidence="1">
        <name>[3Fe-4S] cluster</name>
        <dbReference type="ChEBI" id="CHEBI:21137"/>
    </cofactor>
</comment>
<evidence type="ECO:0000256" key="6">
    <source>
        <dbReference type="ARBA" id="ARBA00023014"/>
    </source>
</evidence>
<protein>
    <recommendedName>
        <fullName evidence="8">Ferredoxin</fullName>
    </recommendedName>
</protein>
<accession>A0A7W7HWL4</accession>
<keyword evidence="6 8" id="KW-0411">Iron-sulfur</keyword>
<keyword evidence="3 8" id="KW-0479">Metal-binding</keyword>
<dbReference type="GO" id="GO:0009055">
    <property type="term" value="F:electron transfer activity"/>
    <property type="evidence" value="ECO:0007669"/>
    <property type="project" value="UniProtKB-UniRule"/>
</dbReference>
<evidence type="ECO:0000256" key="4">
    <source>
        <dbReference type="ARBA" id="ARBA00022982"/>
    </source>
</evidence>
<dbReference type="PRINTS" id="PR00352">
    <property type="entry name" value="3FE4SFRDOXIN"/>
</dbReference>
<dbReference type="InterPro" id="IPR001080">
    <property type="entry name" value="3Fe4S_ferredoxin"/>
</dbReference>
<evidence type="ECO:0000256" key="7">
    <source>
        <dbReference type="ARBA" id="ARBA00023291"/>
    </source>
</evidence>
<dbReference type="AlphaFoldDB" id="A0A7W7HWL4"/>
<dbReference type="GO" id="GO:0005506">
    <property type="term" value="F:iron ion binding"/>
    <property type="evidence" value="ECO:0007669"/>
    <property type="project" value="UniProtKB-UniRule"/>
</dbReference>
<evidence type="ECO:0000256" key="2">
    <source>
        <dbReference type="ARBA" id="ARBA00022448"/>
    </source>
</evidence>
<dbReference type="Pfam" id="PF13370">
    <property type="entry name" value="Fer4_13"/>
    <property type="match status" value="1"/>
</dbReference>
<comment type="caution">
    <text evidence="9">The sequence shown here is derived from an EMBL/GenBank/DDBJ whole genome shotgun (WGS) entry which is preliminary data.</text>
</comment>
<dbReference type="PANTHER" id="PTHR36923:SF3">
    <property type="entry name" value="FERREDOXIN"/>
    <property type="match status" value="1"/>
</dbReference>
<dbReference type="Gene3D" id="3.30.70.20">
    <property type="match status" value="1"/>
</dbReference>
<dbReference type="InterPro" id="IPR051269">
    <property type="entry name" value="Fe-S_cluster_ET"/>
</dbReference>
<keyword evidence="2 8" id="KW-0813">Transport</keyword>
<proteinExistence type="predicted"/>
<evidence type="ECO:0000313" key="10">
    <source>
        <dbReference type="Proteomes" id="UP000578112"/>
    </source>
</evidence>
<evidence type="ECO:0000256" key="8">
    <source>
        <dbReference type="RuleBase" id="RU368020"/>
    </source>
</evidence>
<dbReference type="GO" id="GO:0051538">
    <property type="term" value="F:3 iron, 4 sulfur cluster binding"/>
    <property type="evidence" value="ECO:0007669"/>
    <property type="project" value="UniProtKB-KW"/>
</dbReference>
<evidence type="ECO:0000256" key="5">
    <source>
        <dbReference type="ARBA" id="ARBA00023004"/>
    </source>
</evidence>
<comment type="function">
    <text evidence="8">Ferredoxins are iron-sulfur proteins that transfer electrons in a wide variety of metabolic reactions.</text>
</comment>
<keyword evidence="7" id="KW-0003">3Fe-4S</keyword>
<evidence type="ECO:0000313" key="9">
    <source>
        <dbReference type="EMBL" id="MBB4762090.1"/>
    </source>
</evidence>
<dbReference type="Proteomes" id="UP000578112">
    <property type="component" value="Unassembled WGS sequence"/>
</dbReference>
<evidence type="ECO:0000256" key="3">
    <source>
        <dbReference type="ARBA" id="ARBA00022723"/>
    </source>
</evidence>
<keyword evidence="10" id="KW-1185">Reference proteome</keyword>
<keyword evidence="5 8" id="KW-0408">Iron</keyword>
<organism evidence="9 10">
    <name type="scientific">Actinoplanes digitatis</name>
    <dbReference type="NCBI Taxonomy" id="1868"/>
    <lineage>
        <taxon>Bacteria</taxon>
        <taxon>Bacillati</taxon>
        <taxon>Actinomycetota</taxon>
        <taxon>Actinomycetes</taxon>
        <taxon>Micromonosporales</taxon>
        <taxon>Micromonosporaceae</taxon>
        <taxon>Actinoplanes</taxon>
    </lineage>
</organism>
<dbReference type="PANTHER" id="PTHR36923">
    <property type="entry name" value="FERREDOXIN"/>
    <property type="match status" value="1"/>
</dbReference>
<gene>
    <name evidence="9" type="ORF">BJ971_002646</name>
</gene>
<reference evidence="9 10" key="1">
    <citation type="submission" date="2020-08" db="EMBL/GenBank/DDBJ databases">
        <title>Sequencing the genomes of 1000 actinobacteria strains.</title>
        <authorList>
            <person name="Klenk H.-P."/>
        </authorList>
    </citation>
    <scope>NUCLEOTIDE SEQUENCE [LARGE SCALE GENOMIC DNA]</scope>
    <source>
        <strain evidence="9 10">DSM 43149</strain>
    </source>
</reference>
<keyword evidence="4 8" id="KW-0249">Electron transport</keyword>
<name>A0A7W7HWL4_9ACTN</name>
<dbReference type="RefSeq" id="WP_239087728.1">
    <property type="nucleotide sequence ID" value="NZ_BOMK01000057.1"/>
</dbReference>
<dbReference type="SUPFAM" id="SSF54862">
    <property type="entry name" value="4Fe-4S ferredoxins"/>
    <property type="match status" value="1"/>
</dbReference>